<proteinExistence type="inferred from homology"/>
<evidence type="ECO:0000256" key="7">
    <source>
        <dbReference type="ARBA" id="ARBA00023002"/>
    </source>
</evidence>
<dbReference type="STRING" id="4909.A0A2U9R8B3"/>
<evidence type="ECO:0000259" key="9">
    <source>
        <dbReference type="Pfam" id="PF21895"/>
    </source>
</evidence>
<feature type="domain" description="MTHFR SAM-binding regulatory" evidence="9">
    <location>
        <begin position="418"/>
        <end position="667"/>
    </location>
</feature>
<dbReference type="FunFam" id="3.20.20.220:FF:000002">
    <property type="entry name" value="Methylenetetrahydrofolate reductase"/>
    <property type="match status" value="1"/>
</dbReference>
<evidence type="ECO:0000256" key="1">
    <source>
        <dbReference type="ARBA" id="ARBA00001974"/>
    </source>
</evidence>
<dbReference type="GO" id="GO:0004489">
    <property type="term" value="F:methylenetetrahydrofolate reductase [NAD(P)H] activity"/>
    <property type="evidence" value="ECO:0007669"/>
    <property type="project" value="InterPro"/>
</dbReference>
<name>A0A2U9R8B3_PICKU</name>
<dbReference type="GO" id="GO:0035999">
    <property type="term" value="P:tetrahydrofolate interconversion"/>
    <property type="evidence" value="ECO:0007669"/>
    <property type="project" value="UniProtKB-UniPathway"/>
</dbReference>
<keyword evidence="7" id="KW-0560">Oxidoreductase</keyword>
<gene>
    <name evidence="10" type="ORF">C5L36_0D03770</name>
</gene>
<dbReference type="PANTHER" id="PTHR45754:SF1">
    <property type="entry name" value="METHYLENETETRAHYDROFOLATE REDUCTASE 1"/>
    <property type="match status" value="1"/>
</dbReference>
<dbReference type="InterPro" id="IPR004621">
    <property type="entry name" value="Fadh2_euk"/>
</dbReference>
<dbReference type="VEuPathDB" id="FungiDB:C5L36_0D03770"/>
<dbReference type="PANTHER" id="PTHR45754">
    <property type="entry name" value="METHYLENETETRAHYDROFOLATE REDUCTASE"/>
    <property type="match status" value="1"/>
</dbReference>
<sequence length="671" mass="75236">MNISSISVGKWAYPVCFFSFLFSGVISTKLKAMSVKITDKIASLGKDEPFFSLEFFPPKTESGMRNLYARLGRMSLLGPLFVTVTWGAGGTTAEKTTDLAVTCQEELGLTTCMHLTCTNTPKSVIDDALKKAKASGIRNILALRGDPARDTSISHGIGEFKYAVDLVRYIREQYGDYFCIGVAGYPEGHADGSFEELTQDPRKDMPFLVEKIKAGADFIITQLFFDVDKFADFEALVRSQPELRDTVIIPGLLPINGYNIFQRASKLSHASIPSKLLAKFPTEVQNDDDVVKDIGVDVLVDIIDQIYKKTDNRVKGIHFYTLNLEKSIAQIVNKSDHLYKVVAKKESEIEADESSSDDDIDDAITTAKRAAYANRFNTTNKVISDIKASTSLKMQHSNSSSSQLKKLISISAGHGVLGKDATWDDFPNGRFGDSRSPAYGEIDGYGPSLKVTSTKAYELWGYPKTKKDISKLFVNYLLKKLNCLPWSELSLSPETALIQEELINLNELYYFTVASQPAVNCASSQDKIIGWGPSNGYIYQKAFVEMFVSKKDWNEKLLPKISKCGSSVSYYYADSKNYFDTNLPPNASNCVTWGVFPNREIVQTTIIEEESFKAWTEEAFEIWKEWKLLYKKDSDSAKLIDTILNEYYLVTIIHHEYPNESALWELLLDDE</sequence>
<dbReference type="EMBL" id="CP028776">
    <property type="protein sequence ID" value="AWU77645.1"/>
    <property type="molecule type" value="Genomic_DNA"/>
</dbReference>
<dbReference type="OrthoDB" id="16284at2759"/>
<dbReference type="SUPFAM" id="SSF51730">
    <property type="entry name" value="FAD-linked oxidoreductase"/>
    <property type="match status" value="1"/>
</dbReference>
<evidence type="ECO:0000256" key="6">
    <source>
        <dbReference type="ARBA" id="ARBA00022857"/>
    </source>
</evidence>
<dbReference type="UniPathway" id="UPA00193"/>
<organism evidence="10 11">
    <name type="scientific">Pichia kudriavzevii</name>
    <name type="common">Yeast</name>
    <name type="synonym">Issatchenkia orientalis</name>
    <dbReference type="NCBI Taxonomy" id="4909"/>
    <lineage>
        <taxon>Eukaryota</taxon>
        <taxon>Fungi</taxon>
        <taxon>Dikarya</taxon>
        <taxon>Ascomycota</taxon>
        <taxon>Saccharomycotina</taxon>
        <taxon>Pichiomycetes</taxon>
        <taxon>Pichiales</taxon>
        <taxon>Pichiaceae</taxon>
        <taxon>Pichia</taxon>
    </lineage>
</organism>
<dbReference type="GO" id="GO:0009086">
    <property type="term" value="P:methionine biosynthetic process"/>
    <property type="evidence" value="ECO:0007669"/>
    <property type="project" value="TreeGrafter"/>
</dbReference>
<protein>
    <recommendedName>
        <fullName evidence="9">MTHFR SAM-binding regulatory domain-containing protein</fullName>
    </recommendedName>
</protein>
<reference evidence="10 11" key="1">
    <citation type="submission" date="2018-06" db="EMBL/GenBank/DDBJ databases">
        <title>Population genomics shows no distinction between pathogenic Candida krusei and environmental Pichia kudriavzevii: One species, four names.</title>
        <authorList>
            <person name="Douglass A.P."/>
            <person name="Offei B."/>
            <person name="Braun-Galleani S."/>
            <person name="Coughlan A.Y."/>
            <person name="Martos A."/>
            <person name="Ortiz-Merino R.A."/>
            <person name="Byrne K.P."/>
            <person name="Wolfe K.H."/>
        </authorList>
    </citation>
    <scope>NUCLEOTIDE SEQUENCE [LARGE SCALE GENOMIC DNA]</scope>
    <source>
        <strain evidence="10 11">CBS573</strain>
    </source>
</reference>
<comment type="similarity">
    <text evidence="3">Belongs to the methylenetetrahydrofolate reductase family.</text>
</comment>
<dbReference type="GO" id="GO:0071949">
    <property type="term" value="F:FAD binding"/>
    <property type="evidence" value="ECO:0007669"/>
    <property type="project" value="TreeGrafter"/>
</dbReference>
<dbReference type="AlphaFoldDB" id="A0A2U9R8B3"/>
<comment type="cofactor">
    <cofactor evidence="1">
        <name>FAD</name>
        <dbReference type="ChEBI" id="CHEBI:57692"/>
    </cofactor>
</comment>
<dbReference type="GeneID" id="40385474"/>
<dbReference type="NCBIfam" id="TIGR00677">
    <property type="entry name" value="fadh2_euk"/>
    <property type="match status" value="1"/>
</dbReference>
<keyword evidence="6" id="KW-0521">NADP</keyword>
<evidence type="ECO:0000256" key="4">
    <source>
        <dbReference type="ARBA" id="ARBA00022630"/>
    </source>
</evidence>
<dbReference type="RefSeq" id="XP_029323122.1">
    <property type="nucleotide sequence ID" value="XM_029467262.1"/>
</dbReference>
<dbReference type="KEGG" id="pkz:C5L36_0D03770"/>
<dbReference type="CDD" id="cd00537">
    <property type="entry name" value="MTHFR"/>
    <property type="match status" value="1"/>
</dbReference>
<dbReference type="Proteomes" id="UP000249293">
    <property type="component" value="Chromosome 4"/>
</dbReference>
<dbReference type="Gene3D" id="3.20.20.220">
    <property type="match status" value="1"/>
</dbReference>
<evidence type="ECO:0000256" key="3">
    <source>
        <dbReference type="ARBA" id="ARBA00006743"/>
    </source>
</evidence>
<evidence type="ECO:0000256" key="2">
    <source>
        <dbReference type="ARBA" id="ARBA00004777"/>
    </source>
</evidence>
<evidence type="ECO:0000313" key="10">
    <source>
        <dbReference type="EMBL" id="AWU77645.1"/>
    </source>
</evidence>
<comment type="pathway">
    <text evidence="2 8">One-carbon metabolism; tetrahydrofolate interconversion.</text>
</comment>
<dbReference type="Pfam" id="PF21895">
    <property type="entry name" value="MTHFR_C"/>
    <property type="match status" value="1"/>
</dbReference>
<dbReference type="GO" id="GO:0005829">
    <property type="term" value="C:cytosol"/>
    <property type="evidence" value="ECO:0007669"/>
    <property type="project" value="TreeGrafter"/>
</dbReference>
<keyword evidence="11" id="KW-1185">Reference proteome</keyword>
<evidence type="ECO:0000256" key="5">
    <source>
        <dbReference type="ARBA" id="ARBA00022827"/>
    </source>
</evidence>
<accession>A0A2U9R8B3</accession>
<evidence type="ECO:0000256" key="8">
    <source>
        <dbReference type="RuleBase" id="RU004254"/>
    </source>
</evidence>
<dbReference type="InterPro" id="IPR029041">
    <property type="entry name" value="FAD-linked_oxidoreductase-like"/>
</dbReference>
<keyword evidence="4" id="KW-0285">Flavoprotein</keyword>
<evidence type="ECO:0000313" key="11">
    <source>
        <dbReference type="Proteomes" id="UP000249293"/>
    </source>
</evidence>
<dbReference type="Pfam" id="PF02219">
    <property type="entry name" value="MTHFR"/>
    <property type="match status" value="1"/>
</dbReference>
<keyword evidence="5" id="KW-0274">FAD</keyword>
<dbReference type="InterPro" id="IPR053806">
    <property type="entry name" value="MTHFR_C"/>
</dbReference>
<dbReference type="InterPro" id="IPR003171">
    <property type="entry name" value="Mehydrof_redctse-like"/>
</dbReference>